<dbReference type="SMART" id="SM00672">
    <property type="entry name" value="CAP10"/>
    <property type="match status" value="1"/>
</dbReference>
<dbReference type="Proteomes" id="UP000231655">
    <property type="component" value="Unassembled WGS sequence"/>
</dbReference>
<dbReference type="PANTHER" id="PTHR12203:SF35">
    <property type="entry name" value="PROTEIN O-GLUCOSYLTRANSFERASE 1"/>
    <property type="match status" value="1"/>
</dbReference>
<dbReference type="EMBL" id="PGTD01000017">
    <property type="protein sequence ID" value="PJE27685.1"/>
    <property type="molecule type" value="Genomic_DNA"/>
</dbReference>
<dbReference type="InterPro" id="IPR051091">
    <property type="entry name" value="O-Glucosyltr/Glycosyltrsf_90"/>
</dbReference>
<sequence>MDLSRPGYFSAALWRKSLPVASFTRKLDALLPESLDTLPEALRQRIDWCCKLDAGRALPSTRLGDMKMEKRQEFYFLDLMRHAKGFGWDMRLDWRFGDVTEVPEVPALLKSRPIGEDNANSVVMPLDYLRHFKFPDDPVPLAEKRPLAVFRGRLGSVQAQPARYAAVMQLHDHPRHDVGQVNTREDLPPAKGWMTIPDQLRYRYILAPEGNDVATSLKWIMNSNSIAVTPPLEYETWFMEGRLVPGEHFIGVKPDYSDLDEKIDWAESHPEEAARINRNAKAWCAQFHDRQTENLVAALVLQKYIEATGGLAHSRIQRNLFFPAG</sequence>
<evidence type="ECO:0000313" key="4">
    <source>
        <dbReference type="EMBL" id="SNY37796.1"/>
    </source>
</evidence>
<dbReference type="AlphaFoldDB" id="A0A285HSJ5"/>
<gene>
    <name evidence="3" type="ORF">CVM39_13985</name>
    <name evidence="4" type="ORF">SAMN06297129_0360</name>
</gene>
<keyword evidence="6" id="KW-1185">Reference proteome</keyword>
<dbReference type="PANTHER" id="PTHR12203">
    <property type="entry name" value="KDEL LYS-ASP-GLU-LEU CONTAINING - RELATED"/>
    <property type="match status" value="1"/>
</dbReference>
<dbReference type="OrthoDB" id="7976614at2"/>
<protein>
    <submittedName>
        <fullName evidence="3">3-hydroxybutyryl-CoA dehydrogenase</fullName>
    </submittedName>
    <submittedName>
        <fullName evidence="4">Glycosyl transferase family 90</fullName>
    </submittedName>
</protein>
<name>A0A285HSJ5_9RHOB</name>
<feature type="domain" description="Glycosyl transferase CAP10" evidence="2">
    <location>
        <begin position="62"/>
        <end position="294"/>
    </location>
</feature>
<evidence type="ECO:0000313" key="5">
    <source>
        <dbReference type="Proteomes" id="UP000231655"/>
    </source>
</evidence>
<evidence type="ECO:0000256" key="1">
    <source>
        <dbReference type="ARBA" id="ARBA00022679"/>
    </source>
</evidence>
<evidence type="ECO:0000313" key="3">
    <source>
        <dbReference type="EMBL" id="PJE27685.1"/>
    </source>
</evidence>
<organism evidence="4 5">
    <name type="scientific">Pseudooceanicola antarcticus</name>
    <dbReference type="NCBI Taxonomy" id="1247613"/>
    <lineage>
        <taxon>Bacteria</taxon>
        <taxon>Pseudomonadati</taxon>
        <taxon>Pseudomonadota</taxon>
        <taxon>Alphaproteobacteria</taxon>
        <taxon>Rhodobacterales</taxon>
        <taxon>Paracoccaceae</taxon>
        <taxon>Pseudooceanicola</taxon>
    </lineage>
</organism>
<reference evidence="4 5" key="1">
    <citation type="submission" date="2017-09" db="EMBL/GenBank/DDBJ databases">
        <authorList>
            <person name="Ehlers B."/>
            <person name="Leendertz F.H."/>
        </authorList>
    </citation>
    <scope>NUCLEOTIDE SEQUENCE [LARGE SCALE GENOMIC DNA]</scope>
    <source>
        <strain evidence="4 5">CGMCC 1.12662</strain>
    </source>
</reference>
<dbReference type="InterPro" id="IPR006598">
    <property type="entry name" value="CAP10"/>
</dbReference>
<reference evidence="3 6" key="2">
    <citation type="journal article" date="2018" name="Int. J. Syst. Evol. Microbiol.">
        <title>Pseudooceanicola lipolyticus sp. nov., a marine alphaproteobacterium, reclassification of Oceanicola flagellatus as Pseudooceanicola flagellatus comb. nov. and emended description of the genus Pseudooceanicola.</title>
        <authorList>
            <person name="Huang M.-M."/>
            <person name="Guo L.-L."/>
            <person name="Wu Y.-H."/>
            <person name="Lai Q.-L."/>
            <person name="Shao Z.-Z."/>
            <person name="Wang C.-S."/>
            <person name="Wu M."/>
            <person name="Xu X.-W."/>
        </authorList>
    </citation>
    <scope>NUCLEOTIDE SEQUENCE [LARGE SCALE GENOMIC DNA]</scope>
    <source>
        <strain evidence="3 6">Ar-45</strain>
    </source>
</reference>
<proteinExistence type="predicted"/>
<accession>A0A285HSJ5</accession>
<dbReference type="GO" id="GO:0016740">
    <property type="term" value="F:transferase activity"/>
    <property type="evidence" value="ECO:0007669"/>
    <property type="project" value="UniProtKB-KW"/>
</dbReference>
<dbReference type="EMBL" id="OBEA01000001">
    <property type="protein sequence ID" value="SNY37796.1"/>
    <property type="molecule type" value="Genomic_DNA"/>
</dbReference>
<keyword evidence="1 4" id="KW-0808">Transferase</keyword>
<evidence type="ECO:0000313" key="6">
    <source>
        <dbReference type="Proteomes" id="UP000231702"/>
    </source>
</evidence>
<dbReference type="Proteomes" id="UP000231702">
    <property type="component" value="Unassembled WGS sequence"/>
</dbReference>
<evidence type="ECO:0000259" key="2">
    <source>
        <dbReference type="SMART" id="SM00672"/>
    </source>
</evidence>
<dbReference type="Pfam" id="PF05686">
    <property type="entry name" value="Glyco_transf_90"/>
    <property type="match status" value="1"/>
</dbReference>